<dbReference type="OrthoDB" id="184415at2759"/>
<dbReference type="EMBL" id="CAGKOT010000005">
    <property type="protein sequence ID" value="CAB5343421.1"/>
    <property type="molecule type" value="Genomic_DNA"/>
</dbReference>
<proteinExistence type="predicted"/>
<evidence type="ECO:0000313" key="3">
    <source>
        <dbReference type="Proteomes" id="UP000684084"/>
    </source>
</evidence>
<comment type="caution">
    <text evidence="2">The sequence shown here is derived from an EMBL/GenBank/DDBJ whole genome shotgun (WGS) entry which is preliminary data.</text>
</comment>
<evidence type="ECO:0000259" key="1">
    <source>
        <dbReference type="Pfam" id="PF23152"/>
    </source>
</evidence>
<organism evidence="2 3">
    <name type="scientific">Rhizophagus irregularis</name>
    <dbReference type="NCBI Taxonomy" id="588596"/>
    <lineage>
        <taxon>Eukaryota</taxon>
        <taxon>Fungi</taxon>
        <taxon>Fungi incertae sedis</taxon>
        <taxon>Mucoromycota</taxon>
        <taxon>Glomeromycotina</taxon>
        <taxon>Glomeromycetes</taxon>
        <taxon>Glomerales</taxon>
        <taxon>Glomeraceae</taxon>
        <taxon>Rhizophagus</taxon>
    </lineage>
</organism>
<protein>
    <recommendedName>
        <fullName evidence="1">NAD-specific glutamate dehydrogenase second domain-containing protein</fullName>
    </recommendedName>
</protein>
<evidence type="ECO:0000313" key="2">
    <source>
        <dbReference type="EMBL" id="CAB5343421.1"/>
    </source>
</evidence>
<accession>A0A915YVM0</accession>
<dbReference type="AlphaFoldDB" id="A0A915YVM0"/>
<feature type="domain" description="NAD-specific glutamate dehydrogenase second" evidence="1">
    <location>
        <begin position="10"/>
        <end position="83"/>
    </location>
</feature>
<dbReference type="VEuPathDB" id="FungiDB:RhiirFUN_000604"/>
<reference evidence="2" key="1">
    <citation type="submission" date="2020-05" db="EMBL/GenBank/DDBJ databases">
        <authorList>
            <person name="Rincon C."/>
            <person name="Sanders R I."/>
            <person name="Robbins C."/>
            <person name="Chaturvedi A."/>
        </authorList>
    </citation>
    <scope>NUCLEOTIDE SEQUENCE</scope>
    <source>
        <strain evidence="2">CHB12</strain>
    </source>
</reference>
<sequence>MTRPDGSGHAGHGLLKFIDLKYLDVSNTTNAYRLESYRSHGNVTPSVNTQIRCYFVAKCDFVKSIPSSSEETDIHLIGRLRHLSRIIIIHLHQI</sequence>
<dbReference type="Proteomes" id="UP000684084">
    <property type="component" value="Unassembled WGS sequence"/>
</dbReference>
<dbReference type="InterPro" id="IPR056365">
    <property type="entry name" value="NAD-GDH_2nd"/>
</dbReference>
<gene>
    <name evidence="2" type="ORF">CHRIB12_LOCUS3849</name>
</gene>
<name>A0A915YVM0_9GLOM</name>
<dbReference type="Pfam" id="PF23152">
    <property type="entry name" value="GDH_2nd"/>
    <property type="match status" value="1"/>
</dbReference>